<evidence type="ECO:0000313" key="1">
    <source>
        <dbReference type="EMBL" id="ERI77256.1"/>
    </source>
</evidence>
<organism evidence="1 2">
    <name type="scientific">[Clostridium] symbiosum ATCC 14940</name>
    <dbReference type="NCBI Taxonomy" id="411472"/>
    <lineage>
        <taxon>Bacteria</taxon>
        <taxon>Bacillati</taxon>
        <taxon>Bacillota</taxon>
        <taxon>Clostridia</taxon>
        <taxon>Lachnospirales</taxon>
        <taxon>Lachnospiraceae</taxon>
        <taxon>Otoolea</taxon>
    </lineage>
</organism>
<reference evidence="1 2" key="1">
    <citation type="submission" date="2013-07" db="EMBL/GenBank/DDBJ databases">
        <authorList>
            <person name="Weinstock G."/>
            <person name="Sodergren E."/>
            <person name="Wylie T."/>
            <person name="Fulton L."/>
            <person name="Fulton R."/>
            <person name="Fronick C."/>
            <person name="O'Laughlin M."/>
            <person name="Godfrey J."/>
            <person name="Miner T."/>
            <person name="Herter B."/>
            <person name="Appelbaum E."/>
            <person name="Cordes M."/>
            <person name="Lek S."/>
            <person name="Wollam A."/>
            <person name="Pepin K.H."/>
            <person name="Palsikar V.B."/>
            <person name="Mitreva M."/>
            <person name="Wilson R.K."/>
        </authorList>
    </citation>
    <scope>NUCLEOTIDE SEQUENCE [LARGE SCALE GENOMIC DNA]</scope>
    <source>
        <strain evidence="1 2">ATCC 14940</strain>
    </source>
</reference>
<dbReference type="Pfam" id="PF13783">
    <property type="entry name" value="DUF4177"/>
    <property type="match status" value="1"/>
</dbReference>
<gene>
    <name evidence="1" type="ORF">CLOSYM_02154</name>
</gene>
<evidence type="ECO:0000313" key="2">
    <source>
        <dbReference type="Proteomes" id="UP000016491"/>
    </source>
</evidence>
<dbReference type="EMBL" id="AWSU01000162">
    <property type="protein sequence ID" value="ERI77256.1"/>
    <property type="molecule type" value="Genomic_DNA"/>
</dbReference>
<dbReference type="Proteomes" id="UP000016491">
    <property type="component" value="Unassembled WGS sequence"/>
</dbReference>
<proteinExistence type="predicted"/>
<protein>
    <recommendedName>
        <fullName evidence="3">DUF4177 domain-containing protein</fullName>
    </recommendedName>
</protein>
<sequence>MKKYEYKVVTIATTFAMNTKQYEKMALDFETQLNELGREGWELVQRKDSMFFFKRELQ</sequence>
<dbReference type="RefSeq" id="WP_003511117.1">
    <property type="nucleotide sequence ID" value="NZ_KE992968.1"/>
</dbReference>
<evidence type="ECO:0008006" key="3">
    <source>
        <dbReference type="Google" id="ProtNLM"/>
    </source>
</evidence>
<dbReference type="AlphaFoldDB" id="A0ABC9TYD5"/>
<accession>A0ABC9TYD5</accession>
<comment type="caution">
    <text evidence="1">The sequence shown here is derived from an EMBL/GenBank/DDBJ whole genome shotgun (WGS) entry which is preliminary data.</text>
</comment>
<dbReference type="InterPro" id="IPR025234">
    <property type="entry name" value="YjzH-like"/>
</dbReference>
<name>A0ABC9TYD5_CLOSY</name>